<dbReference type="InterPro" id="IPR009875">
    <property type="entry name" value="PilZ_domain"/>
</dbReference>
<dbReference type="Pfam" id="PF07238">
    <property type="entry name" value="PilZ"/>
    <property type="match status" value="1"/>
</dbReference>
<protein>
    <recommendedName>
        <fullName evidence="1">PilZ domain-containing protein</fullName>
    </recommendedName>
</protein>
<dbReference type="EMBL" id="UOFU01000073">
    <property type="protein sequence ID" value="VAW95457.1"/>
    <property type="molecule type" value="Genomic_DNA"/>
</dbReference>
<sequence>MHSATRLRCSMMRNYIRHPSDIPIDFQPEELTETHSDHLKNISQGGLAFESSTNLTPGSIIRVRIPLVTPVFQAVGRVTWCHARGDQFEIGIEFLDPGDVFRARMVEQLCHIEHFRQQIFAQEGRQLSSEQAATEWIQRYAPDFPGSSDDDRT</sequence>
<dbReference type="AlphaFoldDB" id="A0A3B1A780"/>
<organism evidence="2">
    <name type="scientific">hydrothermal vent metagenome</name>
    <dbReference type="NCBI Taxonomy" id="652676"/>
    <lineage>
        <taxon>unclassified sequences</taxon>
        <taxon>metagenomes</taxon>
        <taxon>ecological metagenomes</taxon>
    </lineage>
</organism>
<evidence type="ECO:0000259" key="1">
    <source>
        <dbReference type="Pfam" id="PF07238"/>
    </source>
</evidence>
<dbReference type="GO" id="GO:0035438">
    <property type="term" value="F:cyclic-di-GMP binding"/>
    <property type="evidence" value="ECO:0007669"/>
    <property type="project" value="InterPro"/>
</dbReference>
<gene>
    <name evidence="2" type="ORF">MNBD_GAMMA20-2111</name>
</gene>
<proteinExistence type="predicted"/>
<dbReference type="Gene3D" id="2.40.10.220">
    <property type="entry name" value="predicted glycosyltransferase like domains"/>
    <property type="match status" value="1"/>
</dbReference>
<name>A0A3B1A780_9ZZZZ</name>
<accession>A0A3B1A780</accession>
<feature type="domain" description="PilZ" evidence="1">
    <location>
        <begin position="13"/>
        <end position="103"/>
    </location>
</feature>
<dbReference type="SUPFAM" id="SSF141371">
    <property type="entry name" value="PilZ domain-like"/>
    <property type="match status" value="1"/>
</dbReference>
<evidence type="ECO:0000313" key="2">
    <source>
        <dbReference type="EMBL" id="VAW95457.1"/>
    </source>
</evidence>
<reference evidence="2" key="1">
    <citation type="submission" date="2018-06" db="EMBL/GenBank/DDBJ databases">
        <authorList>
            <person name="Zhirakovskaya E."/>
        </authorList>
    </citation>
    <scope>NUCLEOTIDE SEQUENCE</scope>
</reference>